<proteinExistence type="predicted"/>
<dbReference type="AlphaFoldDB" id="A0A4Y9YGM6"/>
<evidence type="ECO:0008006" key="3">
    <source>
        <dbReference type="Google" id="ProtNLM"/>
    </source>
</evidence>
<accession>A0A4Y9YGM6</accession>
<protein>
    <recommendedName>
        <fullName evidence="3">Protein kinase domain-containing protein</fullName>
    </recommendedName>
</protein>
<organism evidence="1 2">
    <name type="scientific">Rhodofomes roseus</name>
    <dbReference type="NCBI Taxonomy" id="34475"/>
    <lineage>
        <taxon>Eukaryota</taxon>
        <taxon>Fungi</taxon>
        <taxon>Dikarya</taxon>
        <taxon>Basidiomycota</taxon>
        <taxon>Agaricomycotina</taxon>
        <taxon>Agaricomycetes</taxon>
        <taxon>Polyporales</taxon>
        <taxon>Rhodofomes</taxon>
    </lineage>
</organism>
<dbReference type="Proteomes" id="UP000298390">
    <property type="component" value="Unassembled WGS sequence"/>
</dbReference>
<reference evidence="1 2" key="1">
    <citation type="submission" date="2019-01" db="EMBL/GenBank/DDBJ databases">
        <title>Genome sequencing of the rare red list fungi Fomitopsis rosea.</title>
        <authorList>
            <person name="Buettner E."/>
            <person name="Kellner H."/>
        </authorList>
    </citation>
    <scope>NUCLEOTIDE SEQUENCE [LARGE SCALE GENOMIC DNA]</scope>
    <source>
        <strain evidence="1 2">DSM 105464</strain>
    </source>
</reference>
<comment type="caution">
    <text evidence="1">The sequence shown here is derived from an EMBL/GenBank/DDBJ whole genome shotgun (WGS) entry which is preliminary data.</text>
</comment>
<dbReference type="EMBL" id="SEKV01000234">
    <property type="protein sequence ID" value="TFY60863.1"/>
    <property type="molecule type" value="Genomic_DNA"/>
</dbReference>
<evidence type="ECO:0000313" key="1">
    <source>
        <dbReference type="EMBL" id="TFY60863.1"/>
    </source>
</evidence>
<sequence>MIYVMWDDRPEAQNRADSPPGARELSPWVDWRPNPDAPLLSILVMARGGHKFSVVKDDRDPSNQEDVKQLLDDLSSCYLLHSDLRASNIIRAPRDTEECQLQKRVHRWNIIDLVWTTIDDPEPNDAKYAVIWEFQRGNWDSRHFAAQCLK</sequence>
<evidence type="ECO:0000313" key="2">
    <source>
        <dbReference type="Proteomes" id="UP000298390"/>
    </source>
</evidence>
<name>A0A4Y9YGM6_9APHY</name>
<gene>
    <name evidence="1" type="ORF">EVJ58_g4879</name>
</gene>